<dbReference type="PROSITE" id="PS51257">
    <property type="entry name" value="PROKAR_LIPOPROTEIN"/>
    <property type="match status" value="1"/>
</dbReference>
<accession>A0A3D9HAI8</accession>
<comment type="caution">
    <text evidence="2">The sequence shown here is derived from an EMBL/GenBank/DDBJ whole genome shotgun (WGS) entry which is preliminary data.</text>
</comment>
<dbReference type="RefSeq" id="WP_115815631.1">
    <property type="nucleotide sequence ID" value="NZ_QRDV01000001.1"/>
</dbReference>
<dbReference type="OrthoDB" id="1201884at2"/>
<evidence type="ECO:0000313" key="2">
    <source>
        <dbReference type="EMBL" id="RED46498.1"/>
    </source>
</evidence>
<dbReference type="AlphaFoldDB" id="A0A3D9HAI8"/>
<keyword evidence="1" id="KW-0732">Signal</keyword>
<evidence type="ECO:0000313" key="3">
    <source>
        <dbReference type="Proteomes" id="UP000256980"/>
    </source>
</evidence>
<evidence type="ECO:0000256" key="1">
    <source>
        <dbReference type="SAM" id="SignalP"/>
    </source>
</evidence>
<keyword evidence="3" id="KW-1185">Reference proteome</keyword>
<feature type="signal peptide" evidence="1">
    <location>
        <begin position="1"/>
        <end position="19"/>
    </location>
</feature>
<proteinExistence type="predicted"/>
<dbReference type="Proteomes" id="UP000256980">
    <property type="component" value="Unassembled WGS sequence"/>
</dbReference>
<dbReference type="EMBL" id="QRDV01000001">
    <property type="protein sequence ID" value="RED46498.1"/>
    <property type="molecule type" value="Genomic_DNA"/>
</dbReference>
<name>A0A3D9HAI8_9FLAO</name>
<sequence length="135" mass="14886">MKTTFFILVLMLSTLSCNSDDDTQQNSDPTLDGSWSLVNVTGGLAGIDDDFETGLIIWDFNQDNLELTVTNNNTVNVIYDGFPTGTYDYEIFTETNGEMSVVINTVSYRVTTLASSQLVIDEGIVADGFLLTFIR</sequence>
<organism evidence="2 3">
    <name type="scientific">Winogradskyella eximia</name>
    <dbReference type="NCBI Taxonomy" id="262006"/>
    <lineage>
        <taxon>Bacteria</taxon>
        <taxon>Pseudomonadati</taxon>
        <taxon>Bacteroidota</taxon>
        <taxon>Flavobacteriia</taxon>
        <taxon>Flavobacteriales</taxon>
        <taxon>Flavobacteriaceae</taxon>
        <taxon>Winogradskyella</taxon>
    </lineage>
</organism>
<feature type="chain" id="PRO_5017663090" description="Lipocalin-like protein" evidence="1">
    <location>
        <begin position="20"/>
        <end position="135"/>
    </location>
</feature>
<evidence type="ECO:0008006" key="4">
    <source>
        <dbReference type="Google" id="ProtNLM"/>
    </source>
</evidence>
<protein>
    <recommendedName>
        <fullName evidence="4">Lipocalin-like protein</fullName>
    </recommendedName>
</protein>
<reference evidence="2 3" key="1">
    <citation type="submission" date="2018-07" db="EMBL/GenBank/DDBJ databases">
        <title>Genomic Encyclopedia of Type Strains, Phase III (KMG-III): the genomes of soil and plant-associated and newly described type strains.</title>
        <authorList>
            <person name="Whitman W."/>
        </authorList>
    </citation>
    <scope>NUCLEOTIDE SEQUENCE [LARGE SCALE GENOMIC DNA]</scope>
    <source>
        <strain evidence="2 3">CECT 7946</strain>
    </source>
</reference>
<gene>
    <name evidence="2" type="ORF">DFQ10_101269</name>
</gene>